<dbReference type="InterPro" id="IPR035507">
    <property type="entry name" value="Ie/If_SH3"/>
</dbReference>
<dbReference type="PROSITE" id="PS50002">
    <property type="entry name" value="SH3"/>
    <property type="match status" value="1"/>
</dbReference>
<evidence type="ECO:0000256" key="1">
    <source>
        <dbReference type="ARBA" id="ARBA00022443"/>
    </source>
</evidence>
<dbReference type="SUPFAM" id="SSF50044">
    <property type="entry name" value="SH3-domain"/>
    <property type="match status" value="1"/>
</dbReference>
<organism evidence="6 7">
    <name type="scientific">Daphnia galeata</name>
    <dbReference type="NCBI Taxonomy" id="27404"/>
    <lineage>
        <taxon>Eukaryota</taxon>
        <taxon>Metazoa</taxon>
        <taxon>Ecdysozoa</taxon>
        <taxon>Arthropoda</taxon>
        <taxon>Crustacea</taxon>
        <taxon>Branchiopoda</taxon>
        <taxon>Diplostraca</taxon>
        <taxon>Cladocera</taxon>
        <taxon>Anomopoda</taxon>
        <taxon>Daphniidae</taxon>
        <taxon>Daphnia</taxon>
    </lineage>
</organism>
<dbReference type="PRINTS" id="PR01887">
    <property type="entry name" value="SPECTRNALPHA"/>
</dbReference>
<comment type="caution">
    <text evidence="6">The sequence shown here is derived from an EMBL/GenBank/DDBJ whole genome shotgun (WGS) entry which is preliminary data.</text>
</comment>
<feature type="region of interest" description="Disordered" evidence="4">
    <location>
        <begin position="1"/>
        <end position="38"/>
    </location>
</feature>
<keyword evidence="2" id="KW-0112">Calmodulin-binding</keyword>
<dbReference type="PANTHER" id="PTHR14167">
    <property type="entry name" value="SH3 DOMAIN-CONTAINING"/>
    <property type="match status" value="1"/>
</dbReference>
<name>A0A8J2S3F0_9CRUS</name>
<dbReference type="InterPro" id="IPR036028">
    <property type="entry name" value="SH3-like_dom_sf"/>
</dbReference>
<dbReference type="EMBL" id="CAKKLH010000342">
    <property type="protein sequence ID" value="CAH0113582.1"/>
    <property type="molecule type" value="Genomic_DNA"/>
</dbReference>
<proteinExistence type="predicted"/>
<dbReference type="GO" id="GO:0016192">
    <property type="term" value="P:vesicle-mediated transport"/>
    <property type="evidence" value="ECO:0007669"/>
    <property type="project" value="UniProtKB-ARBA"/>
</dbReference>
<keyword evidence="7" id="KW-1185">Reference proteome</keyword>
<dbReference type="PANTHER" id="PTHR14167:SF6">
    <property type="entry name" value="SH3 DOMAIN-CONTAINING KINASE-BINDING PROTEIN 1"/>
    <property type="match status" value="1"/>
</dbReference>
<accession>A0A8J2S3F0</accession>
<dbReference type="GO" id="GO:0016477">
    <property type="term" value="P:cell migration"/>
    <property type="evidence" value="ECO:0007669"/>
    <property type="project" value="TreeGrafter"/>
</dbReference>
<dbReference type="PRINTS" id="PR00452">
    <property type="entry name" value="SH3DOMAIN"/>
</dbReference>
<evidence type="ECO:0000313" key="7">
    <source>
        <dbReference type="Proteomes" id="UP000789390"/>
    </source>
</evidence>
<evidence type="ECO:0000313" key="6">
    <source>
        <dbReference type="EMBL" id="CAH0113582.1"/>
    </source>
</evidence>
<reference evidence="6" key="1">
    <citation type="submission" date="2021-11" db="EMBL/GenBank/DDBJ databases">
        <authorList>
            <person name="Schell T."/>
        </authorList>
    </citation>
    <scope>NUCLEOTIDE SEQUENCE</scope>
    <source>
        <strain evidence="6">M5</strain>
    </source>
</reference>
<dbReference type="Gene3D" id="2.30.30.40">
    <property type="entry name" value="SH3 Domains"/>
    <property type="match status" value="1"/>
</dbReference>
<feature type="domain" description="SH3" evidence="5">
    <location>
        <begin position="40"/>
        <end position="97"/>
    </location>
</feature>
<dbReference type="OrthoDB" id="5971719at2759"/>
<evidence type="ECO:0000256" key="2">
    <source>
        <dbReference type="ARBA" id="ARBA00022860"/>
    </source>
</evidence>
<dbReference type="GO" id="GO:0007015">
    <property type="term" value="P:actin filament organization"/>
    <property type="evidence" value="ECO:0007669"/>
    <property type="project" value="TreeGrafter"/>
</dbReference>
<dbReference type="SMART" id="SM00326">
    <property type="entry name" value="SH3"/>
    <property type="match status" value="1"/>
</dbReference>
<sequence length="97" mass="10799">MCPISSRVKRASLRKSQLQKLSMQPAPRAPAKPRIEPKPPALAKARALYVYEAQDTDELSMNAGDVIEIISEDPSGWWQGRLRGKQGLLPGNYVQKL</sequence>
<dbReference type="Pfam" id="PF14604">
    <property type="entry name" value="SH3_9"/>
    <property type="match status" value="1"/>
</dbReference>
<dbReference type="FunFam" id="2.30.30.40:FF:000072">
    <property type="entry name" value="Unconventional Myosin IB"/>
    <property type="match status" value="1"/>
</dbReference>
<dbReference type="AlphaFoldDB" id="A0A8J2S3F0"/>
<dbReference type="Proteomes" id="UP000789390">
    <property type="component" value="Unassembled WGS sequence"/>
</dbReference>
<keyword evidence="1 3" id="KW-0728">SH3 domain</keyword>
<evidence type="ECO:0000256" key="3">
    <source>
        <dbReference type="PROSITE-ProRule" id="PRU00192"/>
    </source>
</evidence>
<protein>
    <recommendedName>
        <fullName evidence="5">SH3 domain-containing protein</fullName>
    </recommendedName>
</protein>
<dbReference type="InterPro" id="IPR050384">
    <property type="entry name" value="Endophilin_SH3RF"/>
</dbReference>
<dbReference type="GO" id="GO:0005516">
    <property type="term" value="F:calmodulin binding"/>
    <property type="evidence" value="ECO:0007669"/>
    <property type="project" value="UniProtKB-KW"/>
</dbReference>
<evidence type="ECO:0000259" key="5">
    <source>
        <dbReference type="PROSITE" id="PS50002"/>
    </source>
</evidence>
<evidence type="ECO:0000256" key="4">
    <source>
        <dbReference type="SAM" id="MobiDB-lite"/>
    </source>
</evidence>
<dbReference type="CDD" id="cd11827">
    <property type="entry name" value="SH3_MyoIe_If_like"/>
    <property type="match status" value="1"/>
</dbReference>
<dbReference type="InterPro" id="IPR001452">
    <property type="entry name" value="SH3_domain"/>
</dbReference>
<gene>
    <name evidence="6" type="ORF">DGAL_LOCUS17479</name>
</gene>